<sequence>MTANRRLRDCGRPAGVSDVALIQNGDHHRYGGLFLCGSGWVCPVCSAKIRFRRADEISRAIARAIEAGFGAVFVTRTIPHTAEDELRTTLGYLAEGRRWSANHWAVKQAREEAGYFGCITAKEITRGNNGWHPHTHDVEVFREPVTPKAYGKMCKEYFDKLNAFYVRQGHKPMVRGIGVKLDIITRDSDALGRYLVKLQETGIGLGNEMARGDLKKGRKGSLMPFDIAAYFLRTGDVDALKLWHEYERETKGKSVIRFSKGLRGQLLPDEPEASDEDLAVEGDGVEVGRLANWLYRRVVALGLEAAVLRSLDTGGFGALTELLTAYHLDTSGLHGPRQEINPTMLTNTSG</sequence>
<comment type="caution">
    <text evidence="1">The sequence shown here is derived from an EMBL/GenBank/DDBJ whole genome shotgun (WGS) entry which is preliminary data.</text>
</comment>
<organism evidence="1 2">
    <name type="scientific">Candidatus Frankia alpina</name>
    <dbReference type="NCBI Taxonomy" id="2699483"/>
    <lineage>
        <taxon>Bacteria</taxon>
        <taxon>Bacillati</taxon>
        <taxon>Actinomycetota</taxon>
        <taxon>Actinomycetes</taxon>
        <taxon>Frankiales</taxon>
        <taxon>Frankiaceae</taxon>
        <taxon>Frankia</taxon>
    </lineage>
</organism>
<dbReference type="AlphaFoldDB" id="A0A4S5EI02"/>
<reference evidence="1 2" key="1">
    <citation type="submission" date="2019-04" db="EMBL/GenBank/DDBJ databases">
        <title>Draft genome sequences for three unisolated Alnus-infective Frankia Sp+ strains, AgTrS, AiOr and AvVan, the first sequenced Frankia strains able to sporulate in-planta.</title>
        <authorList>
            <person name="Bethencourt L."/>
            <person name="Vautrin F."/>
            <person name="Taib N."/>
            <person name="Dubost A."/>
            <person name="Castro-Garcia L."/>
            <person name="Imbaud O."/>
            <person name="Abrouk D."/>
            <person name="Fournier P."/>
            <person name="Briolay J."/>
            <person name="Nguyen A."/>
            <person name="Normand P."/>
            <person name="Fernandez M.P."/>
            <person name="Brochier-Armanet C."/>
            <person name="Herrera-Belaroussi A."/>
        </authorList>
    </citation>
    <scope>NUCLEOTIDE SEQUENCE [LARGE SCALE GENOMIC DNA]</scope>
    <source>
        <strain evidence="1 2">AvVan</strain>
    </source>
</reference>
<evidence type="ECO:0000313" key="1">
    <source>
        <dbReference type="EMBL" id="THJ71698.1"/>
    </source>
</evidence>
<dbReference type="Proteomes" id="UP000305282">
    <property type="component" value="Unassembled WGS sequence"/>
</dbReference>
<protein>
    <recommendedName>
        <fullName evidence="3">Replication protein</fullName>
    </recommendedName>
</protein>
<accession>A0A4S5EI02</accession>
<keyword evidence="2" id="KW-1185">Reference proteome</keyword>
<dbReference type="EMBL" id="SSXH01000394">
    <property type="protein sequence ID" value="THJ71698.1"/>
    <property type="molecule type" value="Genomic_DNA"/>
</dbReference>
<evidence type="ECO:0000313" key="2">
    <source>
        <dbReference type="Proteomes" id="UP000305282"/>
    </source>
</evidence>
<evidence type="ECO:0008006" key="3">
    <source>
        <dbReference type="Google" id="ProtNLM"/>
    </source>
</evidence>
<proteinExistence type="predicted"/>
<dbReference type="RefSeq" id="WP_161983032.1">
    <property type="nucleotide sequence ID" value="NZ_SSXH01000394.1"/>
</dbReference>
<name>A0A4S5EI02_9ACTN</name>
<gene>
    <name evidence="1" type="ORF">E7Y31_15155</name>
</gene>